<dbReference type="Gene3D" id="3.40.109.10">
    <property type="entry name" value="NADH Oxidase"/>
    <property type="match status" value="1"/>
</dbReference>
<dbReference type="Proteomes" id="UP000051562">
    <property type="component" value="Unassembled WGS sequence"/>
</dbReference>
<reference evidence="3 5" key="2">
    <citation type="submission" date="2017-02" db="EMBL/GenBank/DDBJ databases">
        <authorList>
            <person name="Peterson S.W."/>
        </authorList>
    </citation>
    <scope>NUCLEOTIDE SEQUENCE [LARGE SCALE GENOMIC DNA]</scope>
    <source>
        <strain evidence="3 5">DSM 9653</strain>
    </source>
</reference>
<feature type="domain" description="Nitroreductase" evidence="1">
    <location>
        <begin position="19"/>
        <end position="185"/>
    </location>
</feature>
<dbReference type="InterPro" id="IPR012825">
    <property type="entry name" value="BluB"/>
</dbReference>
<evidence type="ECO:0000313" key="3">
    <source>
        <dbReference type="EMBL" id="SKB83945.1"/>
    </source>
</evidence>
<sequence length="205" mass="22986">MSQGPVFDEAFARQFEELLRWRRDVRRFRRDPVPAALVEELLAQTRLSPSVGHSQPWRWLAIDEPARREAVQASFQRCNADALASYEGERAALYARLKLEGLREAPVQFAVFCDHGTERGHGLGRRTMPEMLDYSVVAAITQFWLSARIHGLGVGWVSILEPAEIAAALGAPSDWKLIAYLCIGWPEADCAEPELVRAGWETGRG</sequence>
<name>A0A0Q3I3J1_9HYPH</name>
<dbReference type="InterPro" id="IPR029479">
    <property type="entry name" value="Nitroreductase"/>
</dbReference>
<reference evidence="2 4" key="1">
    <citation type="submission" date="2015-10" db="EMBL/GenBank/DDBJ databases">
        <title>Draft genome of Bosea thiooxidans.</title>
        <authorList>
            <person name="Wang X."/>
        </authorList>
    </citation>
    <scope>NUCLEOTIDE SEQUENCE [LARGE SCALE GENOMIC DNA]</scope>
    <source>
        <strain evidence="2 4">CGMCC 9174</strain>
    </source>
</reference>
<dbReference type="NCBIfam" id="TIGR02476">
    <property type="entry name" value="BluB"/>
    <property type="match status" value="1"/>
</dbReference>
<protein>
    <submittedName>
        <fullName evidence="2">5,6-dimethylbenzimidazole synthase</fullName>
    </submittedName>
    <submittedName>
        <fullName evidence="3">Cob(II)yrinic acid a,c-diamide reductase</fullName>
    </submittedName>
</protein>
<evidence type="ECO:0000313" key="4">
    <source>
        <dbReference type="Proteomes" id="UP000051562"/>
    </source>
</evidence>
<dbReference type="InterPro" id="IPR000415">
    <property type="entry name" value="Nitroreductase-like"/>
</dbReference>
<dbReference type="STRING" id="53254.SAMN05660750_02563"/>
<dbReference type="RefSeq" id="WP_055729255.1">
    <property type="nucleotide sequence ID" value="NZ_FUYX01000006.1"/>
</dbReference>
<evidence type="ECO:0000259" key="1">
    <source>
        <dbReference type="Pfam" id="PF00881"/>
    </source>
</evidence>
<dbReference type="SUPFAM" id="SSF55469">
    <property type="entry name" value="FMN-dependent nitroreductase-like"/>
    <property type="match status" value="1"/>
</dbReference>
<accession>A0A0Q3I3J1</accession>
<proteinExistence type="predicted"/>
<gene>
    <name evidence="2" type="ORF">ARD30_17715</name>
    <name evidence="3" type="ORF">SAMN05660750_02563</name>
</gene>
<dbReference type="OrthoDB" id="9773807at2"/>
<organism evidence="2 4">
    <name type="scientific">Bosea thiooxidans</name>
    <dbReference type="NCBI Taxonomy" id="53254"/>
    <lineage>
        <taxon>Bacteria</taxon>
        <taxon>Pseudomonadati</taxon>
        <taxon>Pseudomonadota</taxon>
        <taxon>Alphaproteobacteria</taxon>
        <taxon>Hyphomicrobiales</taxon>
        <taxon>Boseaceae</taxon>
        <taxon>Bosea</taxon>
    </lineage>
</organism>
<dbReference type="EMBL" id="LMAR01000049">
    <property type="protein sequence ID" value="KQK29424.1"/>
    <property type="molecule type" value="Genomic_DNA"/>
</dbReference>
<keyword evidence="4" id="KW-1185">Reference proteome</keyword>
<dbReference type="Proteomes" id="UP000190130">
    <property type="component" value="Unassembled WGS sequence"/>
</dbReference>
<dbReference type="PANTHER" id="PTHR23026">
    <property type="entry name" value="NADPH NITROREDUCTASE"/>
    <property type="match status" value="1"/>
</dbReference>
<dbReference type="Pfam" id="PF00881">
    <property type="entry name" value="Nitroreductase"/>
    <property type="match status" value="1"/>
</dbReference>
<dbReference type="InterPro" id="IPR050627">
    <property type="entry name" value="Nitroreductase/BluB"/>
</dbReference>
<evidence type="ECO:0000313" key="5">
    <source>
        <dbReference type="Proteomes" id="UP000190130"/>
    </source>
</evidence>
<dbReference type="EMBL" id="FUYX01000006">
    <property type="protein sequence ID" value="SKB83945.1"/>
    <property type="molecule type" value="Genomic_DNA"/>
</dbReference>
<dbReference type="PANTHER" id="PTHR23026:SF123">
    <property type="entry name" value="NAD(P)H NITROREDUCTASE RV3131-RELATED"/>
    <property type="match status" value="1"/>
</dbReference>
<dbReference type="AlphaFoldDB" id="A0A0Q3I3J1"/>
<evidence type="ECO:0000313" key="2">
    <source>
        <dbReference type="EMBL" id="KQK29424.1"/>
    </source>
</evidence>
<dbReference type="GO" id="GO:0016491">
    <property type="term" value="F:oxidoreductase activity"/>
    <property type="evidence" value="ECO:0007669"/>
    <property type="project" value="InterPro"/>
</dbReference>